<evidence type="ECO:0000313" key="4">
    <source>
        <dbReference type="Proteomes" id="UP001498398"/>
    </source>
</evidence>
<feature type="transmembrane region" description="Helical" evidence="1">
    <location>
        <begin position="159"/>
        <end position="186"/>
    </location>
</feature>
<protein>
    <submittedName>
        <fullName evidence="3">Uncharacterized protein</fullName>
    </submittedName>
</protein>
<feature type="transmembrane region" description="Helical" evidence="1">
    <location>
        <begin position="91"/>
        <end position="113"/>
    </location>
</feature>
<keyword evidence="4" id="KW-1185">Reference proteome</keyword>
<feature type="transmembrane region" description="Helical" evidence="1">
    <location>
        <begin position="192"/>
        <end position="214"/>
    </location>
</feature>
<evidence type="ECO:0000313" key="2">
    <source>
        <dbReference type="EMBL" id="KAK7436880.1"/>
    </source>
</evidence>
<keyword evidence="1" id="KW-0472">Membrane</keyword>
<dbReference type="Proteomes" id="UP001498398">
    <property type="component" value="Unassembled WGS sequence"/>
</dbReference>
<dbReference type="EMBL" id="JBANRG010000090">
    <property type="protein sequence ID" value="KAK7436880.1"/>
    <property type="molecule type" value="Genomic_DNA"/>
</dbReference>
<reference evidence="3 4" key="1">
    <citation type="submission" date="2024-01" db="EMBL/GenBank/DDBJ databases">
        <title>A draft genome for the cacao thread blight pathogen Marasmiellus scandens.</title>
        <authorList>
            <person name="Baruah I.K."/>
            <person name="Leung J."/>
            <person name="Bukari Y."/>
            <person name="Amoako-Attah I."/>
            <person name="Meinhardt L.W."/>
            <person name="Bailey B.A."/>
            <person name="Cohen S.P."/>
        </authorList>
    </citation>
    <scope>NUCLEOTIDE SEQUENCE [LARGE SCALE GENOMIC DNA]</scope>
    <source>
        <strain evidence="3 4">GH-19</strain>
    </source>
</reference>
<accession>A0ABR1IQA3</accession>
<gene>
    <name evidence="2" type="ORF">VKT23_018901</name>
    <name evidence="3" type="ORF">VKT23_018931</name>
</gene>
<sequence>MGTPLMSSPSTAGKTAAIIDVGADPAVKTNSDQRPDRTLTLSQHDLAEANEAIFSLLGVVGGIVLGGQVSWLQVTIGFENQSAGVQVSTAFGIIGVIFNTVGTAGSLLTARWFRLLGPVERNYLHQRWDVWMRKSRGEKGATEPILPDHSEPHQKREGIVALTLLIPIVWVIGGFASFVASLIIFTFATQPYASAVLALILLILSATFLPFYFVGHSTARVCRKLYIKRKQL</sequence>
<proteinExistence type="predicted"/>
<keyword evidence="1" id="KW-0812">Transmembrane</keyword>
<feature type="transmembrane region" description="Helical" evidence="1">
    <location>
        <begin position="52"/>
        <end position="71"/>
    </location>
</feature>
<comment type="caution">
    <text evidence="3">The sequence shown here is derived from an EMBL/GenBank/DDBJ whole genome shotgun (WGS) entry which is preliminary data.</text>
</comment>
<organism evidence="3 4">
    <name type="scientific">Marasmiellus scandens</name>
    <dbReference type="NCBI Taxonomy" id="2682957"/>
    <lineage>
        <taxon>Eukaryota</taxon>
        <taxon>Fungi</taxon>
        <taxon>Dikarya</taxon>
        <taxon>Basidiomycota</taxon>
        <taxon>Agaricomycotina</taxon>
        <taxon>Agaricomycetes</taxon>
        <taxon>Agaricomycetidae</taxon>
        <taxon>Agaricales</taxon>
        <taxon>Marasmiineae</taxon>
        <taxon>Omphalotaceae</taxon>
        <taxon>Marasmiellus</taxon>
    </lineage>
</organism>
<keyword evidence="1" id="KW-1133">Transmembrane helix</keyword>
<name>A0ABR1IQA3_9AGAR</name>
<evidence type="ECO:0000256" key="1">
    <source>
        <dbReference type="SAM" id="Phobius"/>
    </source>
</evidence>
<dbReference type="EMBL" id="JBANRG010000090">
    <property type="protein sequence ID" value="KAK7436911.1"/>
    <property type="molecule type" value="Genomic_DNA"/>
</dbReference>
<evidence type="ECO:0000313" key="3">
    <source>
        <dbReference type="EMBL" id="KAK7436911.1"/>
    </source>
</evidence>